<keyword evidence="2" id="KW-1185">Reference proteome</keyword>
<sequence>MDINHFTLKLIRDKNIKWMEEKRLEWVPLVSDFISNVIEGKSVLLITDYKRKWFSDYIINKINNFQDFKPSFIPIYDLQKLVPQLEHARTDEHYEMIEDMLSISFSDNYIFWYIGVETPKLRFARNKPNSFFWIMDMDLHKNFFLKSLDENLDKKLLDLADILNETLKAAIFGEVEI</sequence>
<gene>
    <name evidence="1" type="ordered locus">NAMH_1213</name>
</gene>
<dbReference type="KEGG" id="nam:NAMH_1213"/>
<proteinExistence type="predicted"/>
<dbReference type="Gene3D" id="3.40.50.11670">
    <property type="entry name" value="DNA replication regulator HobA"/>
    <property type="match status" value="1"/>
</dbReference>
<dbReference type="InterPro" id="IPR021011">
    <property type="entry name" value="HobA"/>
</dbReference>
<dbReference type="Proteomes" id="UP000000448">
    <property type="component" value="Chromosome"/>
</dbReference>
<name>B9LAE9_NAUPA</name>
<dbReference type="STRING" id="598659.NAMH_1213"/>
<dbReference type="EMBL" id="CP001279">
    <property type="protein sequence ID" value="ACM92602.1"/>
    <property type="molecule type" value="Genomic_DNA"/>
</dbReference>
<dbReference type="InterPro" id="IPR038381">
    <property type="entry name" value="HobA_sf"/>
</dbReference>
<reference evidence="1 2" key="1">
    <citation type="journal article" date="2009" name="PLoS Genet.">
        <title>Adaptations to submarine hydrothermal environments exemplified by the genome of Nautilia profundicola.</title>
        <authorList>
            <person name="Campbell B.J."/>
            <person name="Smith J.L."/>
            <person name="Hanson T.E."/>
            <person name="Klotz M.G."/>
            <person name="Stein L.Y."/>
            <person name="Lee C.K."/>
            <person name="Wu D."/>
            <person name="Robinson J.M."/>
            <person name="Khouri H.M."/>
            <person name="Eisen J.A."/>
            <person name="Cary S.C."/>
        </authorList>
    </citation>
    <scope>NUCLEOTIDE SEQUENCE [LARGE SCALE GENOMIC DNA]</scope>
    <source>
        <strain evidence="2">ATCC BAA-1463 / DSM 18972 / AmH</strain>
    </source>
</reference>
<dbReference type="OrthoDB" id="5329076at2"/>
<dbReference type="HOGENOM" id="CLU_127636_0_0_7"/>
<organism evidence="1 2">
    <name type="scientific">Nautilia profundicola (strain ATCC BAA-1463 / DSM 18972 / AmH)</name>
    <dbReference type="NCBI Taxonomy" id="598659"/>
    <lineage>
        <taxon>Bacteria</taxon>
        <taxon>Pseudomonadati</taxon>
        <taxon>Campylobacterota</taxon>
        <taxon>Epsilonproteobacteria</taxon>
        <taxon>Nautiliales</taxon>
        <taxon>Nautiliaceae</taxon>
        <taxon>Nautilia</taxon>
    </lineage>
</organism>
<dbReference type="AlphaFoldDB" id="B9LAE9"/>
<evidence type="ECO:0000313" key="2">
    <source>
        <dbReference type="Proteomes" id="UP000000448"/>
    </source>
</evidence>
<dbReference type="Pfam" id="PF12163">
    <property type="entry name" value="HobA"/>
    <property type="match status" value="1"/>
</dbReference>
<evidence type="ECO:0000313" key="1">
    <source>
        <dbReference type="EMBL" id="ACM92602.1"/>
    </source>
</evidence>
<accession>B9LAE9</accession>
<evidence type="ECO:0008006" key="3">
    <source>
        <dbReference type="Google" id="ProtNLM"/>
    </source>
</evidence>
<protein>
    <recommendedName>
        <fullName evidence="3">DNA replication regulator family</fullName>
    </recommendedName>
</protein>
<dbReference type="RefSeq" id="WP_012663973.1">
    <property type="nucleotide sequence ID" value="NC_012115.1"/>
</dbReference>
<dbReference type="eggNOG" id="ENOG5032FNN">
    <property type="taxonomic scope" value="Bacteria"/>
</dbReference>